<evidence type="ECO:0000256" key="3">
    <source>
        <dbReference type="SAM" id="SignalP"/>
    </source>
</evidence>
<dbReference type="Pfam" id="PF01476">
    <property type="entry name" value="LysM"/>
    <property type="match status" value="1"/>
</dbReference>
<dbReference type="AlphaFoldDB" id="A0A7J7N852"/>
<evidence type="ECO:0000256" key="2">
    <source>
        <dbReference type="ARBA" id="ARBA00023026"/>
    </source>
</evidence>
<evidence type="ECO:0000259" key="4">
    <source>
        <dbReference type="PROSITE" id="PS51782"/>
    </source>
</evidence>
<evidence type="ECO:0000256" key="1">
    <source>
        <dbReference type="ARBA" id="ARBA00022669"/>
    </source>
</evidence>
<proteinExistence type="predicted"/>
<dbReference type="EMBL" id="JACGCM010000999">
    <property type="protein sequence ID" value="KAF6163325.1"/>
    <property type="molecule type" value="Genomic_DNA"/>
</dbReference>
<feature type="signal peptide" evidence="3">
    <location>
        <begin position="1"/>
        <end position="25"/>
    </location>
</feature>
<gene>
    <name evidence="5" type="ORF">GIB67_025189</name>
</gene>
<feature type="chain" id="PRO_5029452323" description="LysM domain-containing protein" evidence="3">
    <location>
        <begin position="26"/>
        <end position="93"/>
    </location>
</feature>
<reference evidence="5 6" key="1">
    <citation type="journal article" date="2020" name="IScience">
        <title>Genome Sequencing of the Endangered Kingdonia uniflora (Circaeasteraceae, Ranunculales) Reveals Potential Mechanisms of Evolutionary Specialization.</title>
        <authorList>
            <person name="Sun Y."/>
            <person name="Deng T."/>
            <person name="Zhang A."/>
            <person name="Moore M.J."/>
            <person name="Landis J.B."/>
            <person name="Lin N."/>
            <person name="Zhang H."/>
            <person name="Zhang X."/>
            <person name="Huang J."/>
            <person name="Zhang X."/>
            <person name="Sun H."/>
            <person name="Wang H."/>
        </authorList>
    </citation>
    <scope>NUCLEOTIDE SEQUENCE [LARGE SCALE GENOMIC DNA]</scope>
    <source>
        <strain evidence="5">TB1705</strain>
        <tissue evidence="5">Leaf</tissue>
    </source>
</reference>
<keyword evidence="2" id="KW-0843">Virulence</keyword>
<protein>
    <recommendedName>
        <fullName evidence="4">LysM domain-containing protein</fullName>
    </recommendedName>
</protein>
<name>A0A7J7N852_9MAGN</name>
<dbReference type="CDD" id="cd00118">
    <property type="entry name" value="LysM"/>
    <property type="match status" value="1"/>
</dbReference>
<dbReference type="PANTHER" id="PTHR34997">
    <property type="entry name" value="AM15"/>
    <property type="match status" value="1"/>
</dbReference>
<dbReference type="Gene3D" id="3.10.350.10">
    <property type="entry name" value="LysM domain"/>
    <property type="match status" value="1"/>
</dbReference>
<dbReference type="GO" id="GO:0008061">
    <property type="term" value="F:chitin binding"/>
    <property type="evidence" value="ECO:0007669"/>
    <property type="project" value="UniProtKB-KW"/>
</dbReference>
<evidence type="ECO:0000313" key="5">
    <source>
        <dbReference type="EMBL" id="KAF6163325.1"/>
    </source>
</evidence>
<sequence length="93" mass="9738">MASANSKTVVVAVFSLLLLVSMSEASGLFGLGFGKVSQSAPTCDTVIGRGPEDTCFAIAKQFKLTTEFFNAINPNINCDVLFVGQWICVAGTA</sequence>
<keyword evidence="3" id="KW-0732">Signal</keyword>
<dbReference type="OrthoDB" id="1921017at2759"/>
<dbReference type="PANTHER" id="PTHR34997:SF1">
    <property type="entry name" value="PEPTIDOGLYCAN-BINDING LYSIN DOMAIN"/>
    <property type="match status" value="1"/>
</dbReference>
<dbReference type="SUPFAM" id="SSF54106">
    <property type="entry name" value="LysM domain"/>
    <property type="match status" value="1"/>
</dbReference>
<feature type="domain" description="LysM" evidence="4">
    <location>
        <begin position="45"/>
        <end position="89"/>
    </location>
</feature>
<keyword evidence="1" id="KW-0147">Chitin-binding</keyword>
<dbReference type="PROSITE" id="PS51782">
    <property type="entry name" value="LYSM"/>
    <property type="match status" value="1"/>
</dbReference>
<comment type="caution">
    <text evidence="5">The sequence shown here is derived from an EMBL/GenBank/DDBJ whole genome shotgun (WGS) entry which is preliminary data.</text>
</comment>
<dbReference type="InterPro" id="IPR018392">
    <property type="entry name" value="LysM"/>
</dbReference>
<dbReference type="InterPro" id="IPR036779">
    <property type="entry name" value="LysM_dom_sf"/>
</dbReference>
<evidence type="ECO:0000313" key="6">
    <source>
        <dbReference type="Proteomes" id="UP000541444"/>
    </source>
</evidence>
<dbReference type="InterPro" id="IPR052210">
    <property type="entry name" value="LysM1-like"/>
</dbReference>
<accession>A0A7J7N852</accession>
<organism evidence="5 6">
    <name type="scientific">Kingdonia uniflora</name>
    <dbReference type="NCBI Taxonomy" id="39325"/>
    <lineage>
        <taxon>Eukaryota</taxon>
        <taxon>Viridiplantae</taxon>
        <taxon>Streptophyta</taxon>
        <taxon>Embryophyta</taxon>
        <taxon>Tracheophyta</taxon>
        <taxon>Spermatophyta</taxon>
        <taxon>Magnoliopsida</taxon>
        <taxon>Ranunculales</taxon>
        <taxon>Circaeasteraceae</taxon>
        <taxon>Kingdonia</taxon>
    </lineage>
</organism>
<keyword evidence="6" id="KW-1185">Reference proteome</keyword>
<dbReference type="Proteomes" id="UP000541444">
    <property type="component" value="Unassembled WGS sequence"/>
</dbReference>